<evidence type="ECO:0000313" key="1">
    <source>
        <dbReference type="Proteomes" id="UP001165740"/>
    </source>
</evidence>
<name>A0A9W2YHP3_BIOGL</name>
<gene>
    <name evidence="2" type="primary">LOC129922068</name>
</gene>
<dbReference type="AlphaFoldDB" id="A0A9W2YHP3"/>
<dbReference type="Proteomes" id="UP001165740">
    <property type="component" value="Chromosome 12"/>
</dbReference>
<dbReference type="OrthoDB" id="8066225at2759"/>
<accession>A0A9W2YHP3</accession>
<sequence length="171" mass="19495">MARLKLLYEFEMKELRRDFCDRGLKAIGKKETLQARLREELIEEGEEPNTYLFKVEPDVRELLITFQEQMLAGFQNVINGDLQKETEEEEREHVYIATEACAADVPDMSAPISQIEQDNVVSYPKPVAEDIKDICQFTSADEINSNPDGCTQMFGTNFTCRAITLLCPCSS</sequence>
<dbReference type="GeneID" id="129922068"/>
<keyword evidence="1" id="KW-1185">Reference proteome</keyword>
<evidence type="ECO:0000313" key="2">
    <source>
        <dbReference type="RefSeq" id="XP_055862376.1"/>
    </source>
</evidence>
<protein>
    <submittedName>
        <fullName evidence="2">Uncharacterized protein LOC129922068</fullName>
    </submittedName>
</protein>
<organism evidence="1 2">
    <name type="scientific">Biomphalaria glabrata</name>
    <name type="common">Bloodfluke planorb</name>
    <name type="synonym">Freshwater snail</name>
    <dbReference type="NCBI Taxonomy" id="6526"/>
    <lineage>
        <taxon>Eukaryota</taxon>
        <taxon>Metazoa</taxon>
        <taxon>Spiralia</taxon>
        <taxon>Lophotrochozoa</taxon>
        <taxon>Mollusca</taxon>
        <taxon>Gastropoda</taxon>
        <taxon>Heterobranchia</taxon>
        <taxon>Euthyneura</taxon>
        <taxon>Panpulmonata</taxon>
        <taxon>Hygrophila</taxon>
        <taxon>Lymnaeoidea</taxon>
        <taxon>Planorbidae</taxon>
        <taxon>Biomphalaria</taxon>
    </lineage>
</organism>
<reference evidence="2" key="1">
    <citation type="submission" date="2025-08" db="UniProtKB">
        <authorList>
            <consortium name="RefSeq"/>
        </authorList>
    </citation>
    <scope>IDENTIFICATION</scope>
</reference>
<proteinExistence type="predicted"/>
<dbReference type="RefSeq" id="XP_055862376.1">
    <property type="nucleotide sequence ID" value="XM_056006401.1"/>
</dbReference>